<dbReference type="InterPro" id="IPR035699">
    <property type="entry name" value="AAA_6"/>
</dbReference>
<dbReference type="Gene3D" id="1.10.472.130">
    <property type="match status" value="1"/>
</dbReference>
<evidence type="ECO:0000256" key="7">
    <source>
        <dbReference type="ARBA" id="ARBA00022840"/>
    </source>
</evidence>
<feature type="domain" description="Dynein 2 heavy chain 1 cytoplasmic ATPase lid" evidence="22">
    <location>
        <begin position="2614"/>
        <end position="2694"/>
    </location>
</feature>
<evidence type="ECO:0000256" key="10">
    <source>
        <dbReference type="ARBA" id="ARBA00023069"/>
    </source>
</evidence>
<feature type="domain" description="Dynein heavy chain tail" evidence="15">
    <location>
        <begin position="243"/>
        <end position="536"/>
    </location>
</feature>
<keyword evidence="4" id="KW-0493">Microtubule</keyword>
<evidence type="ECO:0000313" key="23">
    <source>
        <dbReference type="EMBL" id="VDD82702.1"/>
    </source>
</evidence>
<evidence type="ECO:0000259" key="20">
    <source>
        <dbReference type="Pfam" id="PF12781"/>
    </source>
</evidence>
<keyword evidence="11" id="KW-0505">Motor protein</keyword>
<feature type="domain" description="Dynein heavy chain hydrolytic ATP-binding dynein motor region" evidence="17">
    <location>
        <begin position="1794"/>
        <end position="2120"/>
    </location>
</feature>
<keyword evidence="24" id="KW-1185">Reference proteome</keyword>
<comment type="subcellular location">
    <subcellularLocation>
        <location evidence="1">Cytoplasm</location>
        <location evidence="1">Cytoskeleton</location>
        <location evidence="1">Cilium axoneme</location>
    </subcellularLocation>
</comment>
<evidence type="ECO:0000256" key="2">
    <source>
        <dbReference type="ARBA" id="ARBA00008887"/>
    </source>
</evidence>
<gene>
    <name evidence="23" type="ORF">MCOS_LOCUS8705</name>
</gene>
<dbReference type="Gene3D" id="3.40.50.300">
    <property type="entry name" value="P-loop containing nucleotide triphosphate hydrolases"/>
    <property type="match status" value="4"/>
</dbReference>
<accession>A0A158QVX0</accession>
<dbReference type="OrthoDB" id="10251809at2759"/>
<dbReference type="PANTHER" id="PTHR22878">
    <property type="entry name" value="DYNEIN HEAVY CHAIN 6, AXONEMAL-LIKE-RELATED"/>
    <property type="match status" value="1"/>
</dbReference>
<evidence type="ECO:0000256" key="6">
    <source>
        <dbReference type="ARBA" id="ARBA00022741"/>
    </source>
</evidence>
<dbReference type="SUPFAM" id="SSF52540">
    <property type="entry name" value="P-loop containing nucleoside triphosphate hydrolases"/>
    <property type="match status" value="4"/>
</dbReference>
<feature type="domain" description="Dynein heavy chain AAA module D4" evidence="19">
    <location>
        <begin position="2765"/>
        <end position="3024"/>
    </location>
</feature>
<dbReference type="GO" id="GO:0030286">
    <property type="term" value="C:dynein complex"/>
    <property type="evidence" value="ECO:0007669"/>
    <property type="project" value="UniProtKB-KW"/>
</dbReference>
<dbReference type="GO" id="GO:0005524">
    <property type="term" value="F:ATP binding"/>
    <property type="evidence" value="ECO:0007669"/>
    <property type="project" value="UniProtKB-KW"/>
</dbReference>
<evidence type="ECO:0000259" key="21">
    <source>
        <dbReference type="Pfam" id="PF17852"/>
    </source>
</evidence>
<reference evidence="23 24" key="1">
    <citation type="submission" date="2018-10" db="EMBL/GenBank/DDBJ databases">
        <authorList>
            <consortium name="Pathogen Informatics"/>
        </authorList>
    </citation>
    <scope>NUCLEOTIDE SEQUENCE [LARGE SCALE GENOMIC DNA]</scope>
</reference>
<feature type="domain" description="Dynein heavy chain linker" evidence="16">
    <location>
        <begin position="1254"/>
        <end position="1658"/>
    </location>
</feature>
<evidence type="ECO:0000256" key="4">
    <source>
        <dbReference type="ARBA" id="ARBA00022701"/>
    </source>
</evidence>
<dbReference type="FunFam" id="1.20.140.100:FF:000001">
    <property type="entry name" value="dynein heavy chain 17, axonemal"/>
    <property type="match status" value="1"/>
</dbReference>
<evidence type="ECO:0000256" key="9">
    <source>
        <dbReference type="ARBA" id="ARBA00023054"/>
    </source>
</evidence>
<dbReference type="Pfam" id="PF12780">
    <property type="entry name" value="AAA_8"/>
    <property type="match status" value="1"/>
</dbReference>
<keyword evidence="5" id="KW-0677">Repeat</keyword>
<evidence type="ECO:0000259" key="22">
    <source>
        <dbReference type="Pfam" id="PF22597"/>
    </source>
</evidence>
<proteinExistence type="inferred from homology"/>
<dbReference type="InterPro" id="IPR026983">
    <property type="entry name" value="DHC"/>
</dbReference>
<dbReference type="InterPro" id="IPR024317">
    <property type="entry name" value="Dynein_heavy_chain_D4_dom"/>
</dbReference>
<dbReference type="GO" id="GO:0005874">
    <property type="term" value="C:microtubule"/>
    <property type="evidence" value="ECO:0007669"/>
    <property type="project" value="UniProtKB-KW"/>
</dbReference>
<dbReference type="FunFam" id="3.40.50.300:FF:002141">
    <property type="entry name" value="Dynein heavy chain"/>
    <property type="match status" value="1"/>
</dbReference>
<evidence type="ECO:0000259" key="18">
    <source>
        <dbReference type="Pfam" id="PF12777"/>
    </source>
</evidence>
<dbReference type="GO" id="GO:0045505">
    <property type="term" value="F:dynein intermediate chain binding"/>
    <property type="evidence" value="ECO:0007669"/>
    <property type="project" value="InterPro"/>
</dbReference>
<dbReference type="InterPro" id="IPR024743">
    <property type="entry name" value="Dynein_HC_stalk"/>
</dbReference>
<dbReference type="GO" id="GO:0007018">
    <property type="term" value="P:microtubule-based movement"/>
    <property type="evidence" value="ECO:0007669"/>
    <property type="project" value="InterPro"/>
</dbReference>
<feature type="domain" description="Dynein heavy chain coiled coil stalk" evidence="18">
    <location>
        <begin position="3037"/>
        <end position="3386"/>
    </location>
</feature>
<evidence type="ECO:0000256" key="3">
    <source>
        <dbReference type="ARBA" id="ARBA00022490"/>
    </source>
</evidence>
<feature type="domain" description="Dynein heavy chain AAA 5 extension" evidence="21">
    <location>
        <begin position="2279"/>
        <end position="2403"/>
    </location>
</feature>
<dbReference type="STRING" id="53468.A0A158QVX0"/>
<keyword evidence="8" id="KW-0243">Dynein</keyword>
<evidence type="ECO:0000256" key="1">
    <source>
        <dbReference type="ARBA" id="ARBA00004430"/>
    </source>
</evidence>
<dbReference type="InterPro" id="IPR035706">
    <property type="entry name" value="AAA_9"/>
</dbReference>
<dbReference type="InterPro" id="IPR042228">
    <property type="entry name" value="Dynein_linker_3"/>
</dbReference>
<keyword evidence="7" id="KW-0067">ATP-binding</keyword>
<dbReference type="PANTHER" id="PTHR22878:SF63">
    <property type="entry name" value="DYNEIN AXONEMAL HEAVY CHAIN 10"/>
    <property type="match status" value="1"/>
</dbReference>
<sequence>LLVPKETKRVLIEVSYGNCILKDSAIRYLCVLRTTSGAIENPPTFDHACEIMPNFFEIHSGYGSWLSQLHSILTNIYAKFLSITYDSSSVRSSGQIEYCRRDEFPIRFYKFLQVVSGSSDLLNSSIRLTIPSIDLDGEDAIILQNHKIMSAINDAVVCWSHEVRDILEELNSRFTVGEGPLAEIQYWRERATALARLVEQVTQPLVQRALHLYGLKEEVSPESVFKELHSCYFEAHDNVNLPPPEMLVRIRSARVLLERWKSTYMSRRAEIEASGRDYRWEFDKKRLFAKSDYMIKICTDMEGVASIIDEYQKLFGPDTKHLVREQKHLDSLMENVLLIPESFKSLAYNPLLIENQSKWNVTMQKFQLEIATLDAEVKNFLEESFHTLHSSDEAFKILHRILDSRPRKEVADIVEDRYPDVLDRYENELRFIEATFTEGSVDPAALGPRYLPPVASSICWVRHLLGRIHSPMLKMQHIPQLMESKKGKEMQEHYACLARRMAQFEEELFTKWRQQVHDNLGRLLEKKLWKSTNPSTKHSSISLGRAKSVRSSFTVDVHDLKHANVFGRPLPKQNKALRMFVFLIGSIALYADYLAQPGHPNKLDSKALETAVTEDSTTICGGCYSKCINRPLHHIVKSPQLDRRCMITFNFVVGNFNFVVDFSDEILKIIAETKQLESLGFPIPEMACGVALNEIDLLRRKVDLEDLAEAVWNTLGRLSQVELVTLEHHIVRLRRILAPAWERLNWTSLVIDEFVGKANDALMRFCSLLKHLDKAKSGLEENLRAIEDAWLFSEVPAQSHSTSSFKIHIQQMATLRTQQFEELGRLHSEMSQILVSLEGVITGKPATGTDPRMVYFYELWERRCFETVHKMVKCNLQRYLHSLQFPSKPLFGVDLVLSGSDVVSIPQPMELYQLLVQDVRDAIKNTQVFIRWQPGTCVPSQGIKIPGQDDLFYFNFNQDIIKSEGVRDVFQQIDRVVFTAAEELKRRQERYRPYKHLLTSHKKSRVEKWKGSMPSVTAIHQRIEDISARLDELLSRVTDQQIGFFTLRTNLLVHGIRSHAEKWVMSYGDLFRERVHAASQHLQETVQNLTSRLKLQPSNQSQLRELMQTLRDVQDARSDCEEQLATIDECHRLLQLHGLEVSASEVDEANAVRRSWINILKQARATERGITAVKKRFKNSTKLEAMRFARDVRSFVQRFNESGPGAVSDDLESGLALMKKYQEEVRSVETRLHDLLSAERLFELPISFSDDLLHVQHQMQALERIYKIYEELRTLQEEWSKVLWRDAHFSVLQDEVEALQLKARKLPKAVRDLAVCKALEVALGGFDDSVSLFKDLKHEALRQRHWEMLMERVKHGFALKSEELTLGDVFAMELNRFRGDIDEVLGIAVKEFAIEKDFSNIMDVWNSLQLEVKEYVRDGEKRGFILTGVDDLMQTLDDNSISLQSMGASTFSAPFITEIRTLEKQLSQVSEVLELWTLVQRKWLHLEGIFSAGDIRSHLPKEAEKFDKLDSLFKQAIQDAAKEPEVSACCLKPGRATQLQTISAGFEACQKSLANYLKSKRNAFPRFYFISDDELLVILGSSEIDNVQESMIKMFDNVLRLDLTRTENGVQLAIGMQSSEGEHMEFRNPVECAGRIDEWLTQVEAEMVTSNRRITKKAIYRYCDAQPRVEWALRHQGMVVLASSQVWWTWEVEEAFRRLGSNEDKTALKAYAKHLRGQLKEVVARIRADLSPNDRTKLTTLLIVDVHARDVVNSFVRDSVTEVNEFEWQSQLRFYWCKPTDHLNIHQCNAKFVYGYEYMGLNGRLVITPLTDRIYLTLTQALSMNLGGAATGPAGTGKTETVKDLAKVLGVFCLVTNCGEAMDYQAVGKIFAGLCQVGAWGCFDEFNRIEVGVLSVVSTQLRLIQAALIQRASKFSFEGEDMVFNPRVGVFITMNPGYAGRTELPETVKVMFRQVAVAVPDRELICEVMLFAQGFLQARALAVKMHALYNLAERQLSKQHHYDFSMRALKSVLLMAGELRRRESSMDEFGLLMKALRIVNLPKFLHEDVLLFSDLVGDIFPGLPCPKSQDSEFTKALEDWLCGEGYVSLPQQLEKMVQLSETMQTRHTTMVVGSTCGGKTVVIEAVCGAHTQLGTPTNLITINPKDRSVDELYGVLDLNTRDWTDGLLSKIFRDANKPSENKGTTFILFDGDVDALWVENMNSVMDDNRLLTLPNGERIRLQPNCYLLFEVGDLEYASPATVSRCGMVYVDPRDLDYSVVWQRWLLSQKAFSTFYVQILEKLFKRYIPRLLTLNLKTVLPRNSVVQISQLCHLLGSLLMGVVEASTDCLEAIFLQALTFSIGCCLESVTDRAVFDEKAKEISALPTAGLEPGESVPMGYLPDTLPRLADFFFDVPSLQWVPWTSKVPAYQHKLDRAFRDIVVPIRETVVMQWILTRHADVNRPVCLVGETGTFKTASVNQFLLASDTSTQLTLRMNFSSRTTSRDVQNTLDANLEKRSKGVYGPAAGKRLLVFTDDIHMPEPDAYGTQQPIALLKLLVTNQGFYDRDKDLKWRRICDANYVAAMGTPRGGRKSVDARFLSHFSVFHATPPEETTLNTIYSTILHNCVQPGFNEEITQALSPVTQATLNVYSFLQQKLRPTPVKFHCIFSLRDLSRVCCGLCRASPHRFTTLAQFVRLWRHEVLRVFVDRLSTNGDRRLVQSKIQSEIEKLVPESKDAVLRDPVLFGEYKSAVEQSEIRYYEEIVDLEEAKGIFTEIQIQRPHQSNLVLFDDALNHLSRLHRIITTEGGHALCVGVSGSGKKVLIKMAAFAAECEVFQISLTRNYSENDFKEEIKTLYLRLVQENKKIVFLLSDDDVIDEGFLDVVNSMLVAADMRSLFSEEEREEISTGLQHEMTQAGLEFSNESVWRYFAQKASRNLHVALSMSPVGDTLRRRCQNFPGLVTNTTIDWFFPWPQQALYEVAKTLLLSHDLNILSDYYDAIIDHMVHVHLSVEGYTQEFVEKWRRINFVTPKHFLDYLTNYRRLLSEKTASKDALCERYVKGVEKLENAATQIKELNEKLVIQRAAVTTKTEACEALLASIAQNQALANEKQAQAMQKAKEMEAQSKEIELEKASQSLLTLTLSDKTPSAAESALAEALPALDQARSALNELDKADVTEIRSFVKPPRPVQVVSECICVFRGFTETSWKTAKGMMADTNFLQSLQAMDVDAISPKQFTAVKEYLERSKITMDQMQSISRAGSGLLRFVHAVLGYYTVLKDVRPKREMVAKLEKTFHQNERDLDRIKRELEKIEEDLKRVNEEYASAKLERQNLQEETTVMERRLTAADRLTGGLGSETVRWKEAAETLRLERHHLLGDCVVSAAFLSYSGPFSWGLRNRMIKDDWLADIGRREVPHSEAFRLEHLLANDVTVAAWNAAGLPKDELSIQNGLLTTCGSRFSLFIDPQQQALKWIKRMEENNGLRVATFSDSDFLKHLELAIKFG</sequence>
<dbReference type="InterPro" id="IPR042222">
    <property type="entry name" value="Dynein_2_N"/>
</dbReference>
<feature type="domain" description="Dynein heavy chain ATP-binding dynein motor region" evidence="20">
    <location>
        <begin position="3414"/>
        <end position="3483"/>
    </location>
</feature>
<dbReference type="FunFam" id="1.20.58.1120:FF:000008">
    <property type="entry name" value="Dynein heavy chain 10, axonemal"/>
    <property type="match status" value="1"/>
</dbReference>
<dbReference type="FunFam" id="1.10.8.710:FF:000001">
    <property type="entry name" value="Dynein axonemal heavy chain 2"/>
    <property type="match status" value="1"/>
</dbReference>
<dbReference type="InterPro" id="IPR041466">
    <property type="entry name" value="Dynein_AAA5_ext"/>
</dbReference>
<protein>
    <submittedName>
        <fullName evidence="23">Uncharacterized protein</fullName>
    </submittedName>
</protein>
<evidence type="ECO:0000259" key="15">
    <source>
        <dbReference type="Pfam" id="PF08385"/>
    </source>
</evidence>
<dbReference type="Pfam" id="PF22597">
    <property type="entry name" value="DYN_lid"/>
    <property type="match status" value="1"/>
</dbReference>
<evidence type="ECO:0000256" key="13">
    <source>
        <dbReference type="ARBA" id="ARBA00023273"/>
    </source>
</evidence>
<dbReference type="Gene3D" id="3.20.180.20">
    <property type="entry name" value="Dynein heavy chain, N-terminal domain 2"/>
    <property type="match status" value="1"/>
</dbReference>
<dbReference type="InterPro" id="IPR054354">
    <property type="entry name" value="DYNC2H1-like_lid"/>
</dbReference>
<feature type="coiled-coil region" evidence="14">
    <location>
        <begin position="3039"/>
        <end position="3112"/>
    </location>
</feature>
<name>A0A158QVX0_MESCO</name>
<evidence type="ECO:0000259" key="16">
    <source>
        <dbReference type="Pfam" id="PF08393"/>
    </source>
</evidence>
<dbReference type="Pfam" id="PF12775">
    <property type="entry name" value="AAA_7"/>
    <property type="match status" value="1"/>
</dbReference>
<dbReference type="Gene3D" id="1.20.920.20">
    <property type="match status" value="1"/>
</dbReference>
<organism evidence="23 24">
    <name type="scientific">Mesocestoides corti</name>
    <name type="common">Flatworm</name>
    <dbReference type="NCBI Taxonomy" id="53468"/>
    <lineage>
        <taxon>Eukaryota</taxon>
        <taxon>Metazoa</taxon>
        <taxon>Spiralia</taxon>
        <taxon>Lophotrochozoa</taxon>
        <taxon>Platyhelminthes</taxon>
        <taxon>Cestoda</taxon>
        <taxon>Eucestoda</taxon>
        <taxon>Cyclophyllidea</taxon>
        <taxon>Mesocestoididae</taxon>
        <taxon>Mesocestoides</taxon>
    </lineage>
</organism>
<dbReference type="InterPro" id="IPR013602">
    <property type="entry name" value="Dynein_heavy_linker"/>
</dbReference>
<feature type="coiled-coil region" evidence="14">
    <location>
        <begin position="3268"/>
        <end position="3323"/>
    </location>
</feature>
<dbReference type="Pfam" id="PF08393">
    <property type="entry name" value="DHC_N2"/>
    <property type="match status" value="1"/>
</dbReference>
<dbReference type="Gene3D" id="1.20.920.30">
    <property type="match status" value="1"/>
</dbReference>
<evidence type="ECO:0000256" key="8">
    <source>
        <dbReference type="ARBA" id="ARBA00023017"/>
    </source>
</evidence>
<dbReference type="InterPro" id="IPR043157">
    <property type="entry name" value="Dynein_AAA1S"/>
</dbReference>
<dbReference type="Pfam" id="PF17852">
    <property type="entry name" value="Dynein_AAA_lid"/>
    <property type="match status" value="1"/>
</dbReference>
<dbReference type="GO" id="GO:0051959">
    <property type="term" value="F:dynein light intermediate chain binding"/>
    <property type="evidence" value="ECO:0007669"/>
    <property type="project" value="InterPro"/>
</dbReference>
<evidence type="ECO:0000313" key="24">
    <source>
        <dbReference type="Proteomes" id="UP000267029"/>
    </source>
</evidence>
<keyword evidence="10" id="KW-0969">Cilium</keyword>
<dbReference type="Pfam" id="PF12777">
    <property type="entry name" value="MT"/>
    <property type="match status" value="1"/>
</dbReference>
<feature type="non-terminal residue" evidence="23">
    <location>
        <position position="1"/>
    </location>
</feature>
<dbReference type="FunFam" id="3.20.180.20:FF:000001">
    <property type="entry name" value="Dynein axonemal heavy chain 5"/>
    <property type="match status" value="1"/>
</dbReference>
<evidence type="ECO:0000256" key="12">
    <source>
        <dbReference type="ARBA" id="ARBA00023212"/>
    </source>
</evidence>
<keyword evidence="3" id="KW-0963">Cytoplasm</keyword>
<evidence type="ECO:0000256" key="5">
    <source>
        <dbReference type="ARBA" id="ARBA00022737"/>
    </source>
</evidence>
<dbReference type="Pfam" id="PF08385">
    <property type="entry name" value="DHC_N1"/>
    <property type="match status" value="3"/>
</dbReference>
<feature type="domain" description="Dynein heavy chain tail" evidence="15">
    <location>
        <begin position="150"/>
        <end position="240"/>
    </location>
</feature>
<dbReference type="Gene3D" id="1.10.8.710">
    <property type="match status" value="1"/>
</dbReference>
<dbReference type="FunFam" id="3.40.50.300:FF:000063">
    <property type="entry name" value="dynein heavy chain 6, axonemal"/>
    <property type="match status" value="1"/>
</dbReference>
<feature type="domain" description="Dynein heavy chain tail" evidence="15">
    <location>
        <begin position="657"/>
        <end position="754"/>
    </location>
</feature>
<dbReference type="Proteomes" id="UP000267029">
    <property type="component" value="Unassembled WGS sequence"/>
</dbReference>
<keyword evidence="9 14" id="KW-0175">Coiled coil</keyword>
<dbReference type="InterPro" id="IPR013594">
    <property type="entry name" value="Dynein_heavy_tail"/>
</dbReference>
<dbReference type="Gene3D" id="1.20.140.100">
    <property type="entry name" value="Dynein heavy chain, N-terminal domain 2"/>
    <property type="match status" value="1"/>
</dbReference>
<evidence type="ECO:0000256" key="14">
    <source>
        <dbReference type="SAM" id="Coils"/>
    </source>
</evidence>
<dbReference type="GO" id="GO:0005930">
    <property type="term" value="C:axoneme"/>
    <property type="evidence" value="ECO:0007669"/>
    <property type="project" value="UniProtKB-SubCell"/>
</dbReference>
<evidence type="ECO:0000259" key="17">
    <source>
        <dbReference type="Pfam" id="PF12774"/>
    </source>
</evidence>
<keyword evidence="13" id="KW-0966">Cell projection</keyword>
<dbReference type="FunFam" id="1.20.920.20:FF:000001">
    <property type="entry name" value="dynein heavy chain 2, axonemal"/>
    <property type="match status" value="1"/>
</dbReference>
<feature type="non-terminal residue" evidence="23">
    <location>
        <position position="3483"/>
    </location>
</feature>
<dbReference type="EMBL" id="UXSR01005558">
    <property type="protein sequence ID" value="VDD82702.1"/>
    <property type="molecule type" value="Genomic_DNA"/>
</dbReference>
<dbReference type="InterPro" id="IPR027417">
    <property type="entry name" value="P-loop_NTPase"/>
</dbReference>
<dbReference type="Gene3D" id="1.20.58.1120">
    <property type="match status" value="1"/>
</dbReference>
<dbReference type="Pfam" id="PF12774">
    <property type="entry name" value="AAA_6"/>
    <property type="match status" value="1"/>
</dbReference>
<dbReference type="Pfam" id="PF12781">
    <property type="entry name" value="AAA_9"/>
    <property type="match status" value="1"/>
</dbReference>
<dbReference type="Gene3D" id="1.10.287.2620">
    <property type="match status" value="1"/>
</dbReference>
<comment type="similarity">
    <text evidence="2">Belongs to the dynein heavy chain family.</text>
</comment>
<dbReference type="FunFam" id="1.10.287.2620:FF:000001">
    <property type="entry name" value="Cytoplasmic dynein heavy chain 1"/>
    <property type="match status" value="1"/>
</dbReference>
<evidence type="ECO:0000256" key="11">
    <source>
        <dbReference type="ARBA" id="ARBA00023175"/>
    </source>
</evidence>
<keyword evidence="12" id="KW-0206">Cytoskeleton</keyword>
<keyword evidence="6" id="KW-0547">Nucleotide-binding</keyword>
<evidence type="ECO:0000259" key="19">
    <source>
        <dbReference type="Pfam" id="PF12780"/>
    </source>
</evidence>